<keyword evidence="2" id="KW-0472">Membrane</keyword>
<evidence type="ECO:0000259" key="3">
    <source>
        <dbReference type="Pfam" id="PF13962"/>
    </source>
</evidence>
<organism evidence="4 5">
    <name type="scientific">Ziziphus jujuba var. spinosa</name>
    <dbReference type="NCBI Taxonomy" id="714518"/>
    <lineage>
        <taxon>Eukaryota</taxon>
        <taxon>Viridiplantae</taxon>
        <taxon>Streptophyta</taxon>
        <taxon>Embryophyta</taxon>
        <taxon>Tracheophyta</taxon>
        <taxon>Spermatophyta</taxon>
        <taxon>Magnoliopsida</taxon>
        <taxon>eudicotyledons</taxon>
        <taxon>Gunneridae</taxon>
        <taxon>Pentapetalae</taxon>
        <taxon>rosids</taxon>
        <taxon>fabids</taxon>
        <taxon>Rosales</taxon>
        <taxon>Rhamnaceae</taxon>
        <taxon>Paliureae</taxon>
        <taxon>Ziziphus</taxon>
    </lineage>
</organism>
<dbReference type="EMBL" id="JAEACU010000011">
    <property type="protein sequence ID" value="KAH7514943.1"/>
    <property type="molecule type" value="Genomic_DNA"/>
</dbReference>
<protein>
    <recommendedName>
        <fullName evidence="3">PGG domain-containing protein</fullName>
    </recommendedName>
</protein>
<feature type="region of interest" description="Disordered" evidence="1">
    <location>
        <begin position="59"/>
        <end position="80"/>
    </location>
</feature>
<dbReference type="PANTHER" id="PTHR24177">
    <property type="entry name" value="CASKIN"/>
    <property type="match status" value="1"/>
</dbReference>
<dbReference type="SUPFAM" id="SSF48403">
    <property type="entry name" value="Ankyrin repeat"/>
    <property type="match status" value="1"/>
</dbReference>
<dbReference type="AlphaFoldDB" id="A0A978UJG2"/>
<dbReference type="Pfam" id="PF13962">
    <property type="entry name" value="PGG"/>
    <property type="match status" value="1"/>
</dbReference>
<dbReference type="InterPro" id="IPR036770">
    <property type="entry name" value="Ankyrin_rpt-contain_sf"/>
</dbReference>
<dbReference type="GO" id="GO:0016020">
    <property type="term" value="C:membrane"/>
    <property type="evidence" value="ECO:0007669"/>
    <property type="project" value="TreeGrafter"/>
</dbReference>
<dbReference type="PANTHER" id="PTHR24177:SF215">
    <property type="entry name" value="PGG DOMAIN-CONTAINING PROTEIN"/>
    <property type="match status" value="1"/>
</dbReference>
<gene>
    <name evidence="4" type="ORF">FEM48_Zijuj11G0143700</name>
</gene>
<sequence>MIGNIQNEKRKHESSWKFAKLLINKDKSWEKTNIKLDIGIISFGETVGNGSEKVAVLGKKEDKEEKDDNNNPPPLIPTSTTPLLIATSTGIVEIVNGILEEYPQAVEHVSDQGLSIMHVAIRYRQRDIFERVKKMKIPMTRLVRRIDNNGYTLLHHVSDMTHRSVGMLPNPAFQLQDELKWFQPSRRHHDPFFEVSTIMDFLSLVSALTLVVMFISILTSPFKLQDFPNSLPRKLTVAFTFLFLAMAVTMLAFSATVILIVHVKKRWTTTIVYGVAFVPMTVFVLLQFPLYIAFMGTVKYSLSIMKKALPWNFLMPLFCKNQY</sequence>
<feature type="transmembrane region" description="Helical" evidence="2">
    <location>
        <begin position="238"/>
        <end position="263"/>
    </location>
</feature>
<evidence type="ECO:0000256" key="1">
    <source>
        <dbReference type="SAM" id="MobiDB-lite"/>
    </source>
</evidence>
<comment type="caution">
    <text evidence="4">The sequence shown here is derived from an EMBL/GenBank/DDBJ whole genome shotgun (WGS) entry which is preliminary data.</text>
</comment>
<feature type="domain" description="PGG" evidence="3">
    <location>
        <begin position="189"/>
        <end position="258"/>
    </location>
</feature>
<evidence type="ECO:0000313" key="5">
    <source>
        <dbReference type="Proteomes" id="UP000813462"/>
    </source>
</evidence>
<evidence type="ECO:0000313" key="4">
    <source>
        <dbReference type="EMBL" id="KAH7514943.1"/>
    </source>
</evidence>
<feature type="transmembrane region" description="Helical" evidence="2">
    <location>
        <begin position="270"/>
        <end position="294"/>
    </location>
</feature>
<accession>A0A978UJG2</accession>
<dbReference type="Proteomes" id="UP000813462">
    <property type="component" value="Unassembled WGS sequence"/>
</dbReference>
<keyword evidence="2" id="KW-0812">Transmembrane</keyword>
<name>A0A978UJG2_ZIZJJ</name>
<proteinExistence type="predicted"/>
<dbReference type="InterPro" id="IPR026961">
    <property type="entry name" value="PGG_dom"/>
</dbReference>
<reference evidence="4" key="1">
    <citation type="journal article" date="2021" name="Front. Plant Sci.">
        <title>Chromosome-Scale Genome Assembly for Chinese Sour Jujube and Insights Into Its Genome Evolution and Domestication Signature.</title>
        <authorList>
            <person name="Shen L.-Y."/>
            <person name="Luo H."/>
            <person name="Wang X.-L."/>
            <person name="Wang X.-M."/>
            <person name="Qiu X.-J."/>
            <person name="Liu H."/>
            <person name="Zhou S.-S."/>
            <person name="Jia K.-H."/>
            <person name="Nie S."/>
            <person name="Bao Y.-T."/>
            <person name="Zhang R.-G."/>
            <person name="Yun Q.-Z."/>
            <person name="Chai Y.-H."/>
            <person name="Lu J.-Y."/>
            <person name="Li Y."/>
            <person name="Zhao S.-W."/>
            <person name="Mao J.-F."/>
            <person name="Jia S.-G."/>
            <person name="Mao Y.-M."/>
        </authorList>
    </citation>
    <scope>NUCLEOTIDE SEQUENCE</scope>
    <source>
        <strain evidence="4">AT0</strain>
        <tissue evidence="4">Leaf</tissue>
    </source>
</reference>
<keyword evidence="2" id="KW-1133">Transmembrane helix</keyword>
<evidence type="ECO:0000256" key="2">
    <source>
        <dbReference type="SAM" id="Phobius"/>
    </source>
</evidence>
<feature type="transmembrane region" description="Helical" evidence="2">
    <location>
        <begin position="192"/>
        <end position="218"/>
    </location>
</feature>
<feature type="compositionally biased region" description="Basic and acidic residues" evidence="1">
    <location>
        <begin position="59"/>
        <end position="69"/>
    </location>
</feature>
<dbReference type="Gene3D" id="1.25.40.20">
    <property type="entry name" value="Ankyrin repeat-containing domain"/>
    <property type="match status" value="1"/>
</dbReference>